<dbReference type="OrthoDB" id="9810376at2"/>
<evidence type="ECO:0000313" key="2">
    <source>
        <dbReference type="EMBL" id="SFR36141.1"/>
    </source>
</evidence>
<reference evidence="3" key="1">
    <citation type="submission" date="2016-10" db="EMBL/GenBank/DDBJ databases">
        <authorList>
            <person name="Varghese N."/>
            <person name="Submissions S."/>
        </authorList>
    </citation>
    <scope>NUCLEOTIDE SEQUENCE [LARGE SCALE GENOMIC DNA]</scope>
    <source>
        <strain evidence="3">DSM 26879</strain>
    </source>
</reference>
<organism evidence="2 3">
    <name type="scientific">Yoonia tamlensis</name>
    <dbReference type="NCBI Taxonomy" id="390270"/>
    <lineage>
        <taxon>Bacteria</taxon>
        <taxon>Pseudomonadati</taxon>
        <taxon>Pseudomonadota</taxon>
        <taxon>Alphaproteobacteria</taxon>
        <taxon>Rhodobacterales</taxon>
        <taxon>Paracoccaceae</taxon>
        <taxon>Yoonia</taxon>
    </lineage>
</organism>
<dbReference type="EMBL" id="FOYP01000001">
    <property type="protein sequence ID" value="SFR36141.1"/>
    <property type="molecule type" value="Genomic_DNA"/>
</dbReference>
<dbReference type="Proteomes" id="UP000199478">
    <property type="component" value="Unassembled WGS sequence"/>
</dbReference>
<evidence type="ECO:0000256" key="1">
    <source>
        <dbReference type="SAM" id="SignalP"/>
    </source>
</evidence>
<keyword evidence="3" id="KW-1185">Reference proteome</keyword>
<keyword evidence="1" id="KW-0732">Signal</keyword>
<dbReference type="RefSeq" id="WP_090197003.1">
    <property type="nucleotide sequence ID" value="NZ_FOYP01000001.1"/>
</dbReference>
<proteinExistence type="predicted"/>
<sequence length="150" mass="16455">MFKAPIYASIAALFLALPALAQDDPIDLTELLQGLESDVVPLEPVQTQRSEIALTAESGVVRVLDKLTGDRIDLTLQSGETGHLGFLLVTLNECRYPENNPAGDAFISMRIHYRDEAAPVFSGWMIASSPALNALDHQRYDVWALRCITS</sequence>
<feature type="chain" id="PRO_5011578833" description="DUF2155 domain-containing protein" evidence="1">
    <location>
        <begin position="22"/>
        <end position="150"/>
    </location>
</feature>
<gene>
    <name evidence="2" type="ORF">SAMN04488005_0928</name>
</gene>
<name>A0A1I6G1X4_9RHOB</name>
<protein>
    <recommendedName>
        <fullName evidence="4">DUF2155 domain-containing protein</fullName>
    </recommendedName>
</protein>
<evidence type="ECO:0000313" key="3">
    <source>
        <dbReference type="Proteomes" id="UP000199478"/>
    </source>
</evidence>
<dbReference type="Pfam" id="PF09923">
    <property type="entry name" value="DUF2155"/>
    <property type="match status" value="1"/>
</dbReference>
<feature type="signal peptide" evidence="1">
    <location>
        <begin position="1"/>
        <end position="21"/>
    </location>
</feature>
<dbReference type="AlphaFoldDB" id="A0A1I6G1X4"/>
<dbReference type="STRING" id="390270.SAMN04488005_0928"/>
<evidence type="ECO:0008006" key="4">
    <source>
        <dbReference type="Google" id="ProtNLM"/>
    </source>
</evidence>
<accession>A0A1I6G1X4</accession>
<dbReference type="InterPro" id="IPR019225">
    <property type="entry name" value="DUF2155"/>
</dbReference>